<dbReference type="GO" id="GO:0019901">
    <property type="term" value="F:protein kinase binding"/>
    <property type="evidence" value="ECO:0007669"/>
    <property type="project" value="TreeGrafter"/>
</dbReference>
<dbReference type="InterPro" id="IPR006828">
    <property type="entry name" value="ASC_dom"/>
</dbReference>
<dbReference type="Gene3D" id="6.20.250.60">
    <property type="match status" value="1"/>
</dbReference>
<dbReference type="GeneID" id="24923308"/>
<dbReference type="InterPro" id="IPR037256">
    <property type="entry name" value="ASC_dom_sf"/>
</dbReference>
<reference evidence="3" key="1">
    <citation type="submission" date="2010-02" db="EMBL/GenBank/DDBJ databases">
        <title>Sequencing and annotation of the Blastocystis hominis genome.</title>
        <authorList>
            <person name="Wincker P."/>
        </authorList>
    </citation>
    <scope>NUCLEOTIDE SEQUENCE</scope>
    <source>
        <strain evidence="3">Singapore isolate B</strain>
    </source>
</reference>
<dbReference type="GO" id="GO:0031588">
    <property type="term" value="C:nucleotide-activated protein kinase complex"/>
    <property type="evidence" value="ECO:0007669"/>
    <property type="project" value="TreeGrafter"/>
</dbReference>
<dbReference type="CDD" id="cd02859">
    <property type="entry name" value="E_set_AMPKbeta_like_N"/>
    <property type="match status" value="1"/>
</dbReference>
<dbReference type="InterPro" id="IPR050827">
    <property type="entry name" value="CRP1_MDG1_kinase"/>
</dbReference>
<comment type="similarity">
    <text evidence="1">Belongs to the 5'-AMP-activated protein kinase beta subunit family.</text>
</comment>
<evidence type="ECO:0000313" key="4">
    <source>
        <dbReference type="Proteomes" id="UP000008312"/>
    </source>
</evidence>
<gene>
    <name evidence="3" type="ORF">GSBLH_T00007184001</name>
</gene>
<dbReference type="OMA" id="HEYKFMV"/>
<dbReference type="OrthoDB" id="531008at2759"/>
<dbReference type="RefSeq" id="XP_012898626.1">
    <property type="nucleotide sequence ID" value="XM_013043172.1"/>
</dbReference>
<organism evidence="3">
    <name type="scientific">Blastocystis hominis</name>
    <dbReference type="NCBI Taxonomy" id="12968"/>
    <lineage>
        <taxon>Eukaryota</taxon>
        <taxon>Sar</taxon>
        <taxon>Stramenopiles</taxon>
        <taxon>Bigyra</taxon>
        <taxon>Opalozoa</taxon>
        <taxon>Opalinata</taxon>
        <taxon>Blastocystidae</taxon>
        <taxon>Blastocystis</taxon>
    </lineage>
</organism>
<dbReference type="GO" id="GO:0005737">
    <property type="term" value="C:cytoplasm"/>
    <property type="evidence" value="ECO:0007669"/>
    <property type="project" value="TreeGrafter"/>
</dbReference>
<accession>D8M939</accession>
<dbReference type="Gene3D" id="2.60.40.10">
    <property type="entry name" value="Immunoglobulins"/>
    <property type="match status" value="1"/>
</dbReference>
<dbReference type="InterPro" id="IPR014756">
    <property type="entry name" value="Ig_E-set"/>
</dbReference>
<dbReference type="GO" id="GO:0007165">
    <property type="term" value="P:signal transduction"/>
    <property type="evidence" value="ECO:0007669"/>
    <property type="project" value="TreeGrafter"/>
</dbReference>
<dbReference type="EMBL" id="FN668688">
    <property type="protein sequence ID" value="CBK24578.2"/>
    <property type="molecule type" value="Genomic_DNA"/>
</dbReference>
<dbReference type="SUPFAM" id="SSF160219">
    <property type="entry name" value="AMPKBI-like"/>
    <property type="match status" value="1"/>
</dbReference>
<feature type="domain" description="Association with the SNF1 complex (ASC)" evidence="2">
    <location>
        <begin position="83"/>
        <end position="204"/>
    </location>
</feature>
<evidence type="ECO:0000256" key="1">
    <source>
        <dbReference type="ARBA" id="ARBA00010926"/>
    </source>
</evidence>
<dbReference type="InParanoid" id="D8M939"/>
<name>D8M939_BLAHO</name>
<dbReference type="GO" id="GO:0005634">
    <property type="term" value="C:nucleus"/>
    <property type="evidence" value="ECO:0007669"/>
    <property type="project" value="TreeGrafter"/>
</dbReference>
<dbReference type="PANTHER" id="PTHR10343:SF84">
    <property type="entry name" value="5'-AMP-ACTIVATED PROTEIN KINASE SUBUNIT BETA-1"/>
    <property type="match status" value="1"/>
</dbReference>
<dbReference type="Pfam" id="PF04739">
    <property type="entry name" value="AMPKBI"/>
    <property type="match status" value="1"/>
</dbReference>
<dbReference type="InterPro" id="IPR032640">
    <property type="entry name" value="AMPK1_CBM"/>
</dbReference>
<dbReference type="Pfam" id="PF16561">
    <property type="entry name" value="AMPK1_CBM"/>
    <property type="match status" value="1"/>
</dbReference>
<proteinExistence type="inferred from homology"/>
<evidence type="ECO:0000313" key="3">
    <source>
        <dbReference type="EMBL" id="CBK24578.2"/>
    </source>
</evidence>
<dbReference type="PANTHER" id="PTHR10343">
    <property type="entry name" value="5'-AMP-ACTIVATED PROTEIN KINASE , BETA SUBUNIT"/>
    <property type="match status" value="1"/>
</dbReference>
<evidence type="ECO:0000259" key="2">
    <source>
        <dbReference type="SMART" id="SM01010"/>
    </source>
</evidence>
<keyword evidence="4" id="KW-1185">Reference proteome</keyword>
<sequence length="209" mass="24366">MDESDDRIPVVLKYRGTGKDVSLAASFINNWEEKVQAYLDKGYGVKLHRSGNDLYTIQKVPKKGNHHYKFYVDGEWKADPTQPTDEIDGFKNNVISLDNFVTYEMEEKQEEERARQEIEMKYRQAKQPPSYDNFTGEPPGLPPYLRQIILNRPPVNSIPTHLETPNHVSVNHLFCRSLENGMVITASTTRYREKFVTTLYYNYNPKKKD</sequence>
<dbReference type="InterPro" id="IPR013783">
    <property type="entry name" value="Ig-like_fold"/>
</dbReference>
<dbReference type="SUPFAM" id="SSF81296">
    <property type="entry name" value="E set domains"/>
    <property type="match status" value="1"/>
</dbReference>
<dbReference type="AlphaFoldDB" id="D8M939"/>
<protein>
    <recommendedName>
        <fullName evidence="2">Association with the SNF1 complex (ASC) domain-containing protein</fullName>
    </recommendedName>
</protein>
<dbReference type="SMART" id="SM01010">
    <property type="entry name" value="AMPKBI"/>
    <property type="match status" value="1"/>
</dbReference>
<dbReference type="Proteomes" id="UP000008312">
    <property type="component" value="Unassembled WGS sequence"/>
</dbReference>